<dbReference type="Gene3D" id="3.60.130.10">
    <property type="entry name" value="Clavaminate synthase-like"/>
    <property type="match status" value="1"/>
</dbReference>
<reference evidence="2" key="1">
    <citation type="submission" date="2021-12" db="EMBL/GenBank/DDBJ databases">
        <title>Prjna785345.</title>
        <authorList>
            <person name="Rujirawat T."/>
            <person name="Krajaejun T."/>
        </authorList>
    </citation>
    <scope>NUCLEOTIDE SEQUENCE</scope>
    <source>
        <strain evidence="2">Pi057C3</strain>
    </source>
</reference>
<organism evidence="2 3">
    <name type="scientific">Pythium insidiosum</name>
    <name type="common">Pythiosis disease agent</name>
    <dbReference type="NCBI Taxonomy" id="114742"/>
    <lineage>
        <taxon>Eukaryota</taxon>
        <taxon>Sar</taxon>
        <taxon>Stramenopiles</taxon>
        <taxon>Oomycota</taxon>
        <taxon>Peronosporomycetes</taxon>
        <taxon>Pythiales</taxon>
        <taxon>Pythiaceae</taxon>
        <taxon>Pythium</taxon>
    </lineage>
</organism>
<keyword evidence="1" id="KW-0560">Oxidoreductase</keyword>
<dbReference type="GO" id="GO:0016491">
    <property type="term" value="F:oxidoreductase activity"/>
    <property type="evidence" value="ECO:0007669"/>
    <property type="project" value="UniProtKB-KW"/>
</dbReference>
<accession>A0AAD5LP62</accession>
<sequence length="91" mass="9983">MATTALQPGAPIPEVEYDRMMESDEGLLEMLHQVIEHGFTVVKNTPSEPRQVKKVAERVAPVSHSFLYGDVFDVIAEQNPVRASSFAVADG</sequence>
<comment type="caution">
    <text evidence="2">The sequence shown here is derived from an EMBL/GenBank/DDBJ whole genome shotgun (WGS) entry which is preliminary data.</text>
</comment>
<proteinExistence type="predicted"/>
<protein>
    <submittedName>
        <fullName evidence="2">Uncharacterized protein</fullName>
    </submittedName>
</protein>
<dbReference type="AlphaFoldDB" id="A0AAD5LP62"/>
<gene>
    <name evidence="2" type="ORF">P43SY_010642</name>
</gene>
<keyword evidence="3" id="KW-1185">Reference proteome</keyword>
<dbReference type="InterPro" id="IPR042098">
    <property type="entry name" value="TauD-like_sf"/>
</dbReference>
<evidence type="ECO:0000313" key="2">
    <source>
        <dbReference type="EMBL" id="KAJ0389020.1"/>
    </source>
</evidence>
<dbReference type="EMBL" id="JAKCXM010005225">
    <property type="protein sequence ID" value="KAJ0389020.1"/>
    <property type="molecule type" value="Genomic_DNA"/>
</dbReference>
<name>A0AAD5LP62_PYTIN</name>
<dbReference type="Proteomes" id="UP001209570">
    <property type="component" value="Unassembled WGS sequence"/>
</dbReference>
<evidence type="ECO:0000313" key="3">
    <source>
        <dbReference type="Proteomes" id="UP001209570"/>
    </source>
</evidence>
<dbReference type="SUPFAM" id="SSF51197">
    <property type="entry name" value="Clavaminate synthase-like"/>
    <property type="match status" value="1"/>
</dbReference>
<evidence type="ECO:0000256" key="1">
    <source>
        <dbReference type="ARBA" id="ARBA00023002"/>
    </source>
</evidence>